<dbReference type="CDD" id="cd00563">
    <property type="entry name" value="Dtyr_deacylase"/>
    <property type="match status" value="1"/>
</dbReference>
<sequence length="149" mass="16679">MRAVIQRVKEAKVSVDNTIIGKINTGLLVFLGVGEGDNKEDVDYLVKKIINLRVFEDVDGKMNLSAKDTNKELLVVSQFTLYGDCRQGRRPSFFTAASPKQAKKLYEYFVLRVQETGLKVESGQFQAMMDVALVNDGPVTLLLDSNKQF</sequence>
<dbReference type="NCBIfam" id="TIGR00256">
    <property type="entry name" value="D-aminoacyl-tRNA deacylase"/>
    <property type="match status" value="1"/>
</dbReference>
<keyword evidence="2" id="KW-0820">tRNA-binding</keyword>
<dbReference type="GO" id="GO:0051500">
    <property type="term" value="F:D-tyrosyl-tRNA(Tyr) deacylase activity"/>
    <property type="evidence" value="ECO:0007669"/>
    <property type="project" value="TreeGrafter"/>
</dbReference>
<accession>A0A8A7KEW5</accession>
<dbReference type="Proteomes" id="UP000665020">
    <property type="component" value="Chromosome"/>
</dbReference>
<dbReference type="GO" id="GO:0106026">
    <property type="term" value="F:Gly-tRNA(Ala) deacylase activity"/>
    <property type="evidence" value="ECO:0007669"/>
    <property type="project" value="UniProtKB-UniRule"/>
</dbReference>
<dbReference type="GO" id="GO:0000049">
    <property type="term" value="F:tRNA binding"/>
    <property type="evidence" value="ECO:0007669"/>
    <property type="project" value="UniProtKB-UniRule"/>
</dbReference>
<comment type="subunit">
    <text evidence="2">Homodimer.</text>
</comment>
<dbReference type="GO" id="GO:0019478">
    <property type="term" value="P:D-amino acid catabolic process"/>
    <property type="evidence" value="ECO:0007669"/>
    <property type="project" value="UniProtKB-UniRule"/>
</dbReference>
<dbReference type="GO" id="GO:0043908">
    <property type="term" value="F:Ser(Gly)-tRNA(Ala) hydrolase activity"/>
    <property type="evidence" value="ECO:0007669"/>
    <property type="project" value="UniProtKB-UniRule"/>
</dbReference>
<dbReference type="InterPro" id="IPR023509">
    <property type="entry name" value="DTD-like_sf"/>
</dbReference>
<protein>
    <recommendedName>
        <fullName evidence="2">D-aminoacyl-tRNA deacylase</fullName>
        <shortName evidence="2">DTD</shortName>
        <ecNumber evidence="2">3.1.1.96</ecNumber>
    </recommendedName>
    <alternativeName>
        <fullName evidence="2">Gly-tRNA(Ala) deacylase</fullName>
        <ecNumber evidence="2">3.1.1.-</ecNumber>
    </alternativeName>
</protein>
<dbReference type="Gene3D" id="3.50.80.10">
    <property type="entry name" value="D-tyrosyl-tRNA(Tyr) deacylase"/>
    <property type="match status" value="1"/>
</dbReference>
<keyword evidence="2 3" id="KW-0378">Hydrolase</keyword>
<name>A0A8A7KEW5_9FIRM</name>
<comment type="catalytic activity">
    <reaction evidence="2">
        <text>glycyl-tRNA(Ala) + H2O = tRNA(Ala) + glycine + H(+)</text>
        <dbReference type="Rhea" id="RHEA:53744"/>
        <dbReference type="Rhea" id="RHEA-COMP:9657"/>
        <dbReference type="Rhea" id="RHEA-COMP:13640"/>
        <dbReference type="ChEBI" id="CHEBI:15377"/>
        <dbReference type="ChEBI" id="CHEBI:15378"/>
        <dbReference type="ChEBI" id="CHEBI:57305"/>
        <dbReference type="ChEBI" id="CHEBI:78442"/>
        <dbReference type="ChEBI" id="CHEBI:78522"/>
    </reaction>
</comment>
<dbReference type="AlphaFoldDB" id="A0A8A7KEW5"/>
<dbReference type="KEGG" id="ifn:GM661_08455"/>
<keyword evidence="4" id="KW-1185">Reference proteome</keyword>
<comment type="similarity">
    <text evidence="1 2">Belongs to the DTD family.</text>
</comment>
<proteinExistence type="inferred from homology"/>
<dbReference type="FunFam" id="3.50.80.10:FF:000001">
    <property type="entry name" value="D-aminoacyl-tRNA deacylase"/>
    <property type="match status" value="1"/>
</dbReference>
<comment type="catalytic activity">
    <reaction evidence="2">
        <text>a D-aminoacyl-tRNA + H2O = a tRNA + a D-alpha-amino acid + H(+)</text>
        <dbReference type="Rhea" id="RHEA:13953"/>
        <dbReference type="Rhea" id="RHEA-COMP:10123"/>
        <dbReference type="Rhea" id="RHEA-COMP:10124"/>
        <dbReference type="ChEBI" id="CHEBI:15377"/>
        <dbReference type="ChEBI" id="CHEBI:15378"/>
        <dbReference type="ChEBI" id="CHEBI:59871"/>
        <dbReference type="ChEBI" id="CHEBI:78442"/>
        <dbReference type="ChEBI" id="CHEBI:79333"/>
        <dbReference type="EC" id="3.1.1.96"/>
    </reaction>
</comment>
<dbReference type="EC" id="3.1.1.-" evidence="2"/>
<dbReference type="SUPFAM" id="SSF69500">
    <property type="entry name" value="DTD-like"/>
    <property type="match status" value="1"/>
</dbReference>
<keyword evidence="2" id="KW-0694">RNA-binding</keyword>
<dbReference type="Pfam" id="PF02580">
    <property type="entry name" value="Tyr_Deacylase"/>
    <property type="match status" value="1"/>
</dbReference>
<dbReference type="GO" id="GO:0005737">
    <property type="term" value="C:cytoplasm"/>
    <property type="evidence" value="ECO:0007669"/>
    <property type="project" value="UniProtKB-SubCell"/>
</dbReference>
<evidence type="ECO:0000256" key="2">
    <source>
        <dbReference type="HAMAP-Rule" id="MF_00518"/>
    </source>
</evidence>
<comment type="subcellular location">
    <subcellularLocation>
        <location evidence="2">Cytoplasm</location>
    </subcellularLocation>
</comment>
<organism evidence="3 4">
    <name type="scientific">Iocasia fonsfrigidae</name>
    <dbReference type="NCBI Taxonomy" id="2682810"/>
    <lineage>
        <taxon>Bacteria</taxon>
        <taxon>Bacillati</taxon>
        <taxon>Bacillota</taxon>
        <taxon>Clostridia</taxon>
        <taxon>Halanaerobiales</taxon>
        <taxon>Halanaerobiaceae</taxon>
        <taxon>Iocasia</taxon>
    </lineage>
</organism>
<dbReference type="RefSeq" id="WP_230869604.1">
    <property type="nucleotide sequence ID" value="NZ_CP046640.1"/>
</dbReference>
<comment type="domain">
    <text evidence="2">A Gly-cisPro motif from one monomer fits into the active site of the other monomer to allow specific chiral rejection of L-amino acids.</text>
</comment>
<dbReference type="HAMAP" id="MF_00518">
    <property type="entry name" value="Deacylase_Dtd"/>
    <property type="match status" value="1"/>
</dbReference>
<evidence type="ECO:0000256" key="1">
    <source>
        <dbReference type="ARBA" id="ARBA00009673"/>
    </source>
</evidence>
<reference evidence="3" key="1">
    <citation type="submission" date="2019-12" db="EMBL/GenBank/DDBJ databases">
        <authorList>
            <person name="zhang j."/>
            <person name="sun C.M."/>
        </authorList>
    </citation>
    <scope>NUCLEOTIDE SEQUENCE</scope>
    <source>
        <strain evidence="3">NS-1</strain>
    </source>
</reference>
<comment type="function">
    <text evidence="2">An aminoacyl-tRNA editing enzyme that deacylates mischarged D-aminoacyl-tRNAs. Also deacylates mischarged glycyl-tRNA(Ala), protecting cells against glycine mischarging by AlaRS. Acts via tRNA-based rather than protein-based catalysis; rejects L-amino acids rather than detecting D-amino acids in the active site. By recycling D-aminoacyl-tRNA to D-amino acids and free tRNA molecules, this enzyme counteracts the toxicity associated with the formation of D-aminoacyl-tRNA entities in vivo and helps enforce protein L-homochirality.</text>
</comment>
<dbReference type="PANTHER" id="PTHR10472:SF5">
    <property type="entry name" value="D-AMINOACYL-TRNA DEACYLASE 1"/>
    <property type="match status" value="1"/>
</dbReference>
<evidence type="ECO:0000313" key="4">
    <source>
        <dbReference type="Proteomes" id="UP000665020"/>
    </source>
</evidence>
<dbReference type="EMBL" id="CP046640">
    <property type="protein sequence ID" value="QTL98009.1"/>
    <property type="molecule type" value="Genomic_DNA"/>
</dbReference>
<dbReference type="EC" id="3.1.1.96" evidence="2"/>
<feature type="short sequence motif" description="Gly-cisPro motif, important for rejection of L-amino acids" evidence="2">
    <location>
        <begin position="137"/>
        <end position="138"/>
    </location>
</feature>
<dbReference type="InterPro" id="IPR003732">
    <property type="entry name" value="Daa-tRNA_deacyls_DTD"/>
</dbReference>
<gene>
    <name evidence="2" type="primary">dtd</name>
    <name evidence="3" type="ORF">GM661_08455</name>
</gene>
<dbReference type="PANTHER" id="PTHR10472">
    <property type="entry name" value="D-TYROSYL-TRNA TYR DEACYLASE"/>
    <property type="match status" value="1"/>
</dbReference>
<keyword evidence="2" id="KW-0963">Cytoplasm</keyword>
<evidence type="ECO:0000313" key="3">
    <source>
        <dbReference type="EMBL" id="QTL98009.1"/>
    </source>
</evidence>